<protein>
    <submittedName>
        <fullName evidence="1">Uncharacterized protein</fullName>
    </submittedName>
</protein>
<keyword evidence="2" id="KW-1185">Reference proteome</keyword>
<evidence type="ECO:0000313" key="2">
    <source>
        <dbReference type="Proteomes" id="UP000198582"/>
    </source>
</evidence>
<reference evidence="1 2" key="1">
    <citation type="submission" date="2016-10" db="EMBL/GenBank/DDBJ databases">
        <authorList>
            <person name="de Groot N.N."/>
        </authorList>
    </citation>
    <scope>NUCLEOTIDE SEQUENCE [LARGE SCALE GENOMIC DNA]</scope>
    <source>
        <strain evidence="1 2">DSM 44993</strain>
    </source>
</reference>
<dbReference type="STRING" id="394193.SAMN04489732_10191"/>
<name>A0A1H8PWC0_9PSEU</name>
<dbReference type="AlphaFoldDB" id="A0A1H8PWC0"/>
<dbReference type="Proteomes" id="UP000198582">
    <property type="component" value="Unassembled WGS sequence"/>
</dbReference>
<accession>A0A1H8PWC0</accession>
<gene>
    <name evidence="1" type="ORF">SAMN04489732_10191</name>
</gene>
<dbReference type="EMBL" id="FOEF01000001">
    <property type="protein sequence ID" value="SEO45957.1"/>
    <property type="molecule type" value="Genomic_DNA"/>
</dbReference>
<sequence>MIPVLLAGTALTTAERPHTPVSMAFATALSPPAARGRYLASFQYSFTVAGLRLSA</sequence>
<proteinExistence type="predicted"/>
<organism evidence="1 2">
    <name type="scientific">Amycolatopsis saalfeldensis</name>
    <dbReference type="NCBI Taxonomy" id="394193"/>
    <lineage>
        <taxon>Bacteria</taxon>
        <taxon>Bacillati</taxon>
        <taxon>Actinomycetota</taxon>
        <taxon>Actinomycetes</taxon>
        <taxon>Pseudonocardiales</taxon>
        <taxon>Pseudonocardiaceae</taxon>
        <taxon>Amycolatopsis</taxon>
    </lineage>
</organism>
<evidence type="ECO:0000313" key="1">
    <source>
        <dbReference type="EMBL" id="SEO45957.1"/>
    </source>
</evidence>